<evidence type="ECO:0000313" key="4">
    <source>
        <dbReference type="Proteomes" id="UP000236416"/>
    </source>
</evidence>
<dbReference type="InterPro" id="IPR018931">
    <property type="entry name" value="DUF2520"/>
</dbReference>
<dbReference type="Gene3D" id="3.40.50.720">
    <property type="entry name" value="NAD(P)-binding Rossmann-like Domain"/>
    <property type="match status" value="1"/>
</dbReference>
<dbReference type="PANTHER" id="PTHR40459:SF1">
    <property type="entry name" value="CONSERVED HYPOTHETICAL ALANINE AND LEUCINE RICH PROTEIN"/>
    <property type="match status" value="1"/>
</dbReference>
<dbReference type="RefSeq" id="WP_103319218.1">
    <property type="nucleotide sequence ID" value="NZ_PPTF01000029.1"/>
</dbReference>
<dbReference type="Pfam" id="PF10728">
    <property type="entry name" value="DUF2520"/>
    <property type="match status" value="1"/>
</dbReference>
<dbReference type="EMBL" id="PPTF01000029">
    <property type="protein sequence ID" value="POA99128.1"/>
    <property type="molecule type" value="Genomic_DNA"/>
</dbReference>
<dbReference type="InterPro" id="IPR036291">
    <property type="entry name" value="NAD(P)-bd_dom_sf"/>
</dbReference>
<evidence type="ECO:0000259" key="2">
    <source>
        <dbReference type="Pfam" id="PF10728"/>
    </source>
</evidence>
<name>A0A2K4MPZ5_9NEIS</name>
<evidence type="ECO:0000313" key="3">
    <source>
        <dbReference type="EMBL" id="POA99128.1"/>
    </source>
</evidence>
<dbReference type="AlphaFoldDB" id="A0A2K4MPZ5"/>
<feature type="domain" description="Putative oxidoreductase/dehydrogenase Rossmann-like" evidence="1">
    <location>
        <begin position="4"/>
        <end position="119"/>
    </location>
</feature>
<comment type="caution">
    <text evidence="3">The sequence shown here is derived from an EMBL/GenBank/DDBJ whole genome shotgun (WGS) entry which is preliminary data.</text>
</comment>
<dbReference type="Pfam" id="PF10727">
    <property type="entry name" value="Rossmann-like"/>
    <property type="match status" value="1"/>
</dbReference>
<dbReference type="Gene3D" id="1.10.1040.20">
    <property type="entry name" value="ProC-like, C-terminal domain"/>
    <property type="match status" value="1"/>
</dbReference>
<dbReference type="InterPro" id="IPR037108">
    <property type="entry name" value="TM1727-like_C_sf"/>
</dbReference>
<dbReference type="Proteomes" id="UP000236416">
    <property type="component" value="Unassembled WGS sequence"/>
</dbReference>
<dbReference type="SUPFAM" id="SSF48179">
    <property type="entry name" value="6-phosphogluconate dehydrogenase C-terminal domain-like"/>
    <property type="match status" value="1"/>
</dbReference>
<evidence type="ECO:0000259" key="1">
    <source>
        <dbReference type="Pfam" id="PF10727"/>
    </source>
</evidence>
<protein>
    <submittedName>
        <fullName evidence="3">DUF2520 domain-containing protein</fullName>
    </submittedName>
</protein>
<sequence length="293" mass="30037">MVALSVIGAGRVGRSLARLAHLSGACRVADVVGRDAASLAEARDFIGAGRVVADWRELAPADFYLLAVPDAAIADCALELAKTGAVPAGSVVFHASGACEATLLAPLAEQGVWLASLHPAFSFAEPERAVAGFAGTLCAVEGDELACVRLEELARLLGGRPFRLAPGGKAAYHAGLSVASNYLVALTAMAEGLERQAGVPAELLGDLLGGLMRQTLDNALALGPYQALTGPILRGDAETVASHLAVLPDAAARAAYRAMGWQTLALAGDRLAEPARQRLRALLAGSSSAERES</sequence>
<proteinExistence type="predicted"/>
<reference evidence="3 4" key="1">
    <citation type="submission" date="2018-01" db="EMBL/GenBank/DDBJ databases">
        <title>Genomic Sequence of Chromobacterium MWU13-2610 from wild cranberry bogs within the Cape Cod National Seashore.</title>
        <authorList>
            <person name="O'Hara-Hanley K."/>
            <person name="Soby S."/>
            <person name="Harrison A."/>
        </authorList>
    </citation>
    <scope>NUCLEOTIDE SEQUENCE [LARGE SCALE GENOMIC DNA]</scope>
    <source>
        <strain evidence="3 4">MWU13-2610</strain>
    </source>
</reference>
<feature type="domain" description="DUF2520" evidence="2">
    <location>
        <begin position="137"/>
        <end position="261"/>
    </location>
</feature>
<accession>A0A2K4MPZ5</accession>
<dbReference type="PANTHER" id="PTHR40459">
    <property type="entry name" value="CONSERVED HYPOTHETICAL ALANINE AND LEUCINE RICH PROTEIN"/>
    <property type="match status" value="1"/>
</dbReference>
<organism evidence="3 4">
    <name type="scientific">Chromobacterium sinusclupearum</name>
    <dbReference type="NCBI Taxonomy" id="2077146"/>
    <lineage>
        <taxon>Bacteria</taxon>
        <taxon>Pseudomonadati</taxon>
        <taxon>Pseudomonadota</taxon>
        <taxon>Betaproteobacteria</taxon>
        <taxon>Neisseriales</taxon>
        <taxon>Chromobacteriaceae</taxon>
        <taxon>Chromobacterium</taxon>
    </lineage>
</organism>
<gene>
    <name evidence="3" type="ORF">C2134_08615</name>
</gene>
<dbReference type="InterPro" id="IPR008927">
    <property type="entry name" value="6-PGluconate_DH-like_C_sf"/>
</dbReference>
<dbReference type="InterPro" id="IPR019665">
    <property type="entry name" value="OxRdtase/DH_put_Rossmann_dom"/>
</dbReference>
<dbReference type="SUPFAM" id="SSF51735">
    <property type="entry name" value="NAD(P)-binding Rossmann-fold domains"/>
    <property type="match status" value="1"/>
</dbReference>
<keyword evidence="4" id="KW-1185">Reference proteome</keyword>